<dbReference type="AlphaFoldDB" id="A0A3M4QQP3"/>
<sequence length="335" mass="37580">MRARHRRVDLEADAERVGCDRLGEHAVFVETDFGTGVIRGENRRQAVLQRRVSHHQRHGQRRADHQQTAGIRHAARGHPDQHQRQADHRPTATGQQQGGGPQARHAQPQPTLPALFGHAEAEGQGQQQGHDPADGIRVHPRRTHARRHRLQAEFEGVEVAVIEQRQHRRNAGARAGAYKHCNRQHQHRQGAQQQGDHQRFAVLVVDQQLGRQKHPRQVQQPAQPVRHATAVGVNGDLADDKREHAEQHQPQQHLVGGAACEARCGRHAGQKAVPQHRAPGQRQDRFADRTANTQVERGVGHKGCHPGEQQQAPEREAQNGHRSGQADHREKRLGR</sequence>
<dbReference type="EMBL" id="RBRL01000036">
    <property type="protein sequence ID" value="RMQ92682.1"/>
    <property type="molecule type" value="Genomic_DNA"/>
</dbReference>
<gene>
    <name evidence="2" type="ORF">ALP97_05241</name>
</gene>
<reference evidence="2 3" key="1">
    <citation type="submission" date="2018-08" db="EMBL/GenBank/DDBJ databases">
        <title>Recombination of ecologically and evolutionarily significant loci maintains genetic cohesion in the Pseudomonas syringae species complex.</title>
        <authorList>
            <person name="Dillon M."/>
            <person name="Thakur S."/>
            <person name="Almeida R.N.D."/>
            <person name="Weir B.S."/>
            <person name="Guttman D.S."/>
        </authorList>
    </citation>
    <scope>NUCLEOTIDE SEQUENCE [LARGE SCALE GENOMIC DNA]</scope>
    <source>
        <strain evidence="2 3">ICMP 11288</strain>
    </source>
</reference>
<evidence type="ECO:0000313" key="2">
    <source>
        <dbReference type="EMBL" id="RMQ92682.1"/>
    </source>
</evidence>
<evidence type="ECO:0000256" key="1">
    <source>
        <dbReference type="SAM" id="MobiDB-lite"/>
    </source>
</evidence>
<accession>A0A3M4QQP3</accession>
<organism evidence="2 3">
    <name type="scientific">Pseudomonas salomonii</name>
    <dbReference type="NCBI Taxonomy" id="191391"/>
    <lineage>
        <taxon>Bacteria</taxon>
        <taxon>Pseudomonadati</taxon>
        <taxon>Pseudomonadota</taxon>
        <taxon>Gammaproteobacteria</taxon>
        <taxon>Pseudomonadales</taxon>
        <taxon>Pseudomonadaceae</taxon>
        <taxon>Pseudomonas</taxon>
    </lineage>
</organism>
<proteinExistence type="predicted"/>
<name>A0A3M4QQP3_9PSED</name>
<dbReference type="Proteomes" id="UP000277179">
    <property type="component" value="Unassembled WGS sequence"/>
</dbReference>
<protein>
    <submittedName>
        <fullName evidence="2">Uncharacterized protein</fullName>
    </submittedName>
</protein>
<feature type="compositionally biased region" description="Basic and acidic residues" evidence="1">
    <location>
        <begin position="77"/>
        <end position="90"/>
    </location>
</feature>
<feature type="compositionally biased region" description="Basic residues" evidence="1">
    <location>
        <begin position="51"/>
        <end position="60"/>
    </location>
</feature>
<feature type="compositionally biased region" description="Basic and acidic residues" evidence="1">
    <location>
        <begin position="313"/>
        <end position="330"/>
    </location>
</feature>
<feature type="region of interest" description="Disordered" evidence="1">
    <location>
        <begin position="48"/>
        <end position="109"/>
    </location>
</feature>
<feature type="region of interest" description="Disordered" evidence="1">
    <location>
        <begin position="270"/>
        <end position="335"/>
    </location>
</feature>
<evidence type="ECO:0000313" key="3">
    <source>
        <dbReference type="Proteomes" id="UP000277179"/>
    </source>
</evidence>
<comment type="caution">
    <text evidence="2">The sequence shown here is derived from an EMBL/GenBank/DDBJ whole genome shotgun (WGS) entry which is preliminary data.</text>
</comment>